<evidence type="ECO:0000256" key="1">
    <source>
        <dbReference type="SAM" id="SignalP"/>
    </source>
</evidence>
<feature type="chain" id="PRO_5019057483" evidence="1">
    <location>
        <begin position="30"/>
        <end position="165"/>
    </location>
</feature>
<sequence length="165" mass="18120">MRRHEFFCAVLQLLFVLLICCGTSKSANAEKSQKESKEVELFKPGKTTVPAAKGESEGQTTTNFSFYSHSLADVNGVLVALAVGEYGSSRDDMNAGMWARQYVYGDGSRLGQDATWEEGRWGTPQLVAKRLGDDVDYAPPFGPKAVVNSNKIFVLVTSTTETKRR</sequence>
<comment type="caution">
    <text evidence="2">The sequence shown here is derived from an EMBL/GenBank/DDBJ whole genome shotgun (WGS) entry which is preliminary data.</text>
</comment>
<dbReference type="SUPFAM" id="SSF50939">
    <property type="entry name" value="Sialidases"/>
    <property type="match status" value="1"/>
</dbReference>
<dbReference type="RefSeq" id="XP_029237229.1">
    <property type="nucleotide sequence ID" value="XM_029383053.1"/>
</dbReference>
<dbReference type="AlphaFoldDB" id="A0A422NC04"/>
<protein>
    <submittedName>
        <fullName evidence="2">Trans-sialidase</fullName>
    </submittedName>
</protein>
<feature type="signal peptide" evidence="1">
    <location>
        <begin position="1"/>
        <end position="29"/>
    </location>
</feature>
<dbReference type="InterPro" id="IPR036278">
    <property type="entry name" value="Sialidase_sf"/>
</dbReference>
<dbReference type="GeneID" id="40330134"/>
<keyword evidence="1" id="KW-0732">Signal</keyword>
<dbReference type="Gene3D" id="2.120.10.10">
    <property type="match status" value="1"/>
</dbReference>
<dbReference type="OrthoDB" id="10549465at2759"/>
<dbReference type="EMBL" id="MKGL01000212">
    <property type="protein sequence ID" value="RNF02966.1"/>
    <property type="molecule type" value="Genomic_DNA"/>
</dbReference>
<accession>A0A422NC04</accession>
<proteinExistence type="predicted"/>
<name>A0A422NC04_TRYRA</name>
<organism evidence="2 3">
    <name type="scientific">Trypanosoma rangeli</name>
    <dbReference type="NCBI Taxonomy" id="5698"/>
    <lineage>
        <taxon>Eukaryota</taxon>
        <taxon>Discoba</taxon>
        <taxon>Euglenozoa</taxon>
        <taxon>Kinetoplastea</taxon>
        <taxon>Metakinetoplastina</taxon>
        <taxon>Trypanosomatida</taxon>
        <taxon>Trypanosomatidae</taxon>
        <taxon>Trypanosoma</taxon>
        <taxon>Herpetosoma</taxon>
    </lineage>
</organism>
<dbReference type="Proteomes" id="UP000283634">
    <property type="component" value="Unassembled WGS sequence"/>
</dbReference>
<evidence type="ECO:0000313" key="2">
    <source>
        <dbReference type="EMBL" id="RNF02966.1"/>
    </source>
</evidence>
<keyword evidence="3" id="KW-1185">Reference proteome</keyword>
<gene>
    <name evidence="2" type="ORF">TraAM80_06201</name>
</gene>
<evidence type="ECO:0000313" key="3">
    <source>
        <dbReference type="Proteomes" id="UP000283634"/>
    </source>
</evidence>
<reference evidence="2 3" key="1">
    <citation type="journal article" date="2018" name="BMC Genomics">
        <title>Genomic comparison of Trypanosoma conorhini and Trypanosoma rangeli to Trypanosoma cruzi strains of high and low virulence.</title>
        <authorList>
            <person name="Bradwell K.R."/>
            <person name="Koparde V.N."/>
            <person name="Matveyev A.V."/>
            <person name="Serrano M.G."/>
            <person name="Alves J.M."/>
            <person name="Parikh H."/>
            <person name="Huang B."/>
            <person name="Lee V."/>
            <person name="Espinosa-Alvarez O."/>
            <person name="Ortiz P.A."/>
            <person name="Costa-Martins A.G."/>
            <person name="Teixeira M.M."/>
            <person name="Buck G.A."/>
        </authorList>
    </citation>
    <scope>NUCLEOTIDE SEQUENCE [LARGE SCALE GENOMIC DNA]</scope>
    <source>
        <strain evidence="2 3">AM80</strain>
    </source>
</reference>